<dbReference type="EMBL" id="JASCZI010031565">
    <property type="protein sequence ID" value="MED6127032.1"/>
    <property type="molecule type" value="Genomic_DNA"/>
</dbReference>
<feature type="compositionally biased region" description="Low complexity" evidence="1">
    <location>
        <begin position="255"/>
        <end position="265"/>
    </location>
</feature>
<comment type="caution">
    <text evidence="2">The sequence shown here is derived from an EMBL/GenBank/DDBJ whole genome shotgun (WGS) entry which is preliminary data.</text>
</comment>
<dbReference type="Proteomes" id="UP001341840">
    <property type="component" value="Unassembled WGS sequence"/>
</dbReference>
<evidence type="ECO:0000313" key="3">
    <source>
        <dbReference type="Proteomes" id="UP001341840"/>
    </source>
</evidence>
<proteinExistence type="predicted"/>
<sequence>MMIGGALFPDKTNKIVSLKWIPLLRDLDICSRLSWGSAILDSPAFAHPAETFCAFPLCLGSFSFVPYLLCIRFRGDDKWWPVELEYWYDFWHNRRAREHQIQIVPTHYPGWPTKEYADWWVVACCRRFVPGIACCKILKALSCRMMCRQLRLRGGTQLSYRAMRPLADDWCGFSALISGGRVRARPRVSGRMRSRAERMLTRRLSTVDMRTFLRGLGPRIKGDDPVLHEPDVDFFSSADLELARFILHGEGSGSGSAPHASAGGPSRHHRYGLPQDMYEVFSCGEQTIDHIAHKYIASRTSDDAVYRPGPPLQPHPDPAQ</sequence>
<evidence type="ECO:0000313" key="2">
    <source>
        <dbReference type="EMBL" id="MED6127032.1"/>
    </source>
</evidence>
<gene>
    <name evidence="2" type="ORF">PIB30_084177</name>
</gene>
<feature type="region of interest" description="Disordered" evidence="1">
    <location>
        <begin position="252"/>
        <end position="271"/>
    </location>
</feature>
<evidence type="ECO:0008006" key="4">
    <source>
        <dbReference type="Google" id="ProtNLM"/>
    </source>
</evidence>
<organism evidence="2 3">
    <name type="scientific">Stylosanthes scabra</name>
    <dbReference type="NCBI Taxonomy" id="79078"/>
    <lineage>
        <taxon>Eukaryota</taxon>
        <taxon>Viridiplantae</taxon>
        <taxon>Streptophyta</taxon>
        <taxon>Embryophyta</taxon>
        <taxon>Tracheophyta</taxon>
        <taxon>Spermatophyta</taxon>
        <taxon>Magnoliopsida</taxon>
        <taxon>eudicotyledons</taxon>
        <taxon>Gunneridae</taxon>
        <taxon>Pentapetalae</taxon>
        <taxon>rosids</taxon>
        <taxon>fabids</taxon>
        <taxon>Fabales</taxon>
        <taxon>Fabaceae</taxon>
        <taxon>Papilionoideae</taxon>
        <taxon>50 kb inversion clade</taxon>
        <taxon>dalbergioids sensu lato</taxon>
        <taxon>Dalbergieae</taxon>
        <taxon>Pterocarpus clade</taxon>
        <taxon>Stylosanthes</taxon>
    </lineage>
</organism>
<protein>
    <recommendedName>
        <fullName evidence="4">Aminotransferase-like plant mobile domain-containing protein</fullName>
    </recommendedName>
</protein>
<evidence type="ECO:0000256" key="1">
    <source>
        <dbReference type="SAM" id="MobiDB-lite"/>
    </source>
</evidence>
<accession>A0ABU6RSS6</accession>
<reference evidence="2 3" key="1">
    <citation type="journal article" date="2023" name="Plants (Basel)">
        <title>Bridging the Gap: Combining Genomics and Transcriptomics Approaches to Understand Stylosanthes scabra, an Orphan Legume from the Brazilian Caatinga.</title>
        <authorList>
            <person name="Ferreira-Neto J.R.C."/>
            <person name="da Silva M.D."/>
            <person name="Binneck E."/>
            <person name="de Melo N.F."/>
            <person name="da Silva R.H."/>
            <person name="de Melo A.L.T.M."/>
            <person name="Pandolfi V."/>
            <person name="Bustamante F.O."/>
            <person name="Brasileiro-Vidal A.C."/>
            <person name="Benko-Iseppon A.M."/>
        </authorList>
    </citation>
    <scope>NUCLEOTIDE SEQUENCE [LARGE SCALE GENOMIC DNA]</scope>
    <source>
        <tissue evidence="2">Leaves</tissue>
    </source>
</reference>
<keyword evidence="3" id="KW-1185">Reference proteome</keyword>
<name>A0ABU6RSS6_9FABA</name>